<organism evidence="22">
    <name type="scientific">Singulisphaera sp. Ch08</name>
    <dbReference type="NCBI Taxonomy" id="3120278"/>
    <lineage>
        <taxon>Bacteria</taxon>
        <taxon>Pseudomonadati</taxon>
        <taxon>Planctomycetota</taxon>
        <taxon>Planctomycetia</taxon>
        <taxon>Isosphaerales</taxon>
        <taxon>Isosphaeraceae</taxon>
        <taxon>Singulisphaera</taxon>
    </lineage>
</organism>
<dbReference type="InterPro" id="IPR003952">
    <property type="entry name" value="FRD_SDH_FAD_BS"/>
</dbReference>
<dbReference type="PANTHER" id="PTHR11632:SF51">
    <property type="entry name" value="SUCCINATE DEHYDROGENASE [UBIQUINONE] FLAVOPROTEIN SUBUNIT, MITOCHONDRIAL"/>
    <property type="match status" value="1"/>
</dbReference>
<feature type="binding site" evidence="15">
    <location>
        <position position="377"/>
    </location>
    <ligand>
        <name>substrate</name>
    </ligand>
</feature>
<evidence type="ECO:0000259" key="20">
    <source>
        <dbReference type="Pfam" id="PF00890"/>
    </source>
</evidence>
<protein>
    <recommendedName>
        <fullName evidence="5 13">Succinate dehydrogenase flavoprotein subunit</fullName>
        <ecNumber evidence="4 18">1.3.5.1</ecNumber>
    </recommendedName>
</protein>
<evidence type="ECO:0000256" key="10">
    <source>
        <dbReference type="ARBA" id="ARBA00023002"/>
    </source>
</evidence>
<comment type="pathway">
    <text evidence="2 18">Carbohydrate metabolism; tricarboxylic acid cycle; fumarate from succinate (bacterial route): step 1/1.</text>
</comment>
<dbReference type="SUPFAM" id="SSF46977">
    <property type="entry name" value="Succinate dehydrogenase/fumarate reductase flavoprotein C-terminal domain"/>
    <property type="match status" value="1"/>
</dbReference>
<feature type="domain" description="FAD-dependent oxidoreductase 2 FAD-binding" evidence="20">
    <location>
        <begin position="7"/>
        <end position="425"/>
    </location>
</feature>
<keyword evidence="6 18" id="KW-0813">Transport</keyword>
<dbReference type="Gene3D" id="3.50.50.60">
    <property type="entry name" value="FAD/NAD(P)-binding domain"/>
    <property type="match status" value="1"/>
</dbReference>
<comment type="catalytic activity">
    <reaction evidence="12 18">
        <text>a quinone + succinate = fumarate + a quinol</text>
        <dbReference type="Rhea" id="RHEA:40523"/>
        <dbReference type="ChEBI" id="CHEBI:24646"/>
        <dbReference type="ChEBI" id="CHEBI:29806"/>
        <dbReference type="ChEBI" id="CHEBI:30031"/>
        <dbReference type="ChEBI" id="CHEBI:132124"/>
        <dbReference type="EC" id="1.3.5.1"/>
    </reaction>
</comment>
<name>A0AAU7C6U6_9BACT</name>
<feature type="binding site" evidence="16">
    <location>
        <position position="408"/>
    </location>
    <ligand>
        <name>FAD</name>
        <dbReference type="ChEBI" id="CHEBI:57692"/>
    </ligand>
</feature>
<dbReference type="SUPFAM" id="SSF56425">
    <property type="entry name" value="Succinate dehydrogenase/fumarate reductase flavoprotein, catalytic domain"/>
    <property type="match status" value="1"/>
</dbReference>
<comment type="subcellular location">
    <subcellularLocation>
        <location evidence="1">Cell inner membrane</location>
        <topology evidence="1">Peripheral membrane protein</topology>
        <orientation evidence="1">Cytoplasmic side</orientation>
    </subcellularLocation>
</comment>
<feature type="region of interest" description="Disordered" evidence="19">
    <location>
        <begin position="113"/>
        <end position="137"/>
    </location>
</feature>
<dbReference type="Gene3D" id="3.90.700.10">
    <property type="entry name" value="Succinate dehydrogenase/fumarate reductase flavoprotein, catalytic domain"/>
    <property type="match status" value="1"/>
</dbReference>
<dbReference type="FunFam" id="3.90.700.10:FF:000005">
    <property type="entry name" value="Succinate dehydrogenase flavoprotein subunit"/>
    <property type="match status" value="1"/>
</dbReference>
<evidence type="ECO:0000256" key="4">
    <source>
        <dbReference type="ARBA" id="ARBA00012792"/>
    </source>
</evidence>
<dbReference type="InterPro" id="IPR015939">
    <property type="entry name" value="Fum_Rdtase/Succ_DH_flav-like_C"/>
</dbReference>
<feature type="active site" description="Proton acceptor" evidence="14">
    <location>
        <position position="297"/>
    </location>
</feature>
<feature type="binding site" evidence="16">
    <location>
        <begin position="424"/>
        <end position="425"/>
    </location>
    <ligand>
        <name>FAD</name>
        <dbReference type="ChEBI" id="CHEBI:57692"/>
    </ligand>
</feature>
<dbReference type="GO" id="GO:0009061">
    <property type="term" value="P:anaerobic respiration"/>
    <property type="evidence" value="ECO:0007669"/>
    <property type="project" value="TreeGrafter"/>
</dbReference>
<dbReference type="FunFam" id="1.20.58.100:FF:000001">
    <property type="entry name" value="Succinate dehydrogenase flavoprotein subunit (SdhA)"/>
    <property type="match status" value="1"/>
</dbReference>
<dbReference type="InterPro" id="IPR003953">
    <property type="entry name" value="FAD-dep_OxRdtase_2_FAD-bd"/>
</dbReference>
<evidence type="ECO:0000256" key="5">
    <source>
        <dbReference type="ARBA" id="ARBA00019965"/>
    </source>
</evidence>
<dbReference type="RefSeq" id="WP_406693521.1">
    <property type="nucleotide sequence ID" value="NZ_CP155447.1"/>
</dbReference>
<feature type="binding site" evidence="15">
    <location>
        <position position="419"/>
    </location>
    <ligand>
        <name>substrate</name>
    </ligand>
</feature>
<feature type="domain" description="Fumarate reductase/succinate dehydrogenase flavoprotein-like C-terminal" evidence="21">
    <location>
        <begin position="479"/>
        <end position="615"/>
    </location>
</feature>
<evidence type="ECO:0000256" key="13">
    <source>
        <dbReference type="NCBIfam" id="TIGR01816"/>
    </source>
</evidence>
<feature type="binding site" evidence="16">
    <location>
        <begin position="34"/>
        <end position="49"/>
    </location>
    <ligand>
        <name>FAD</name>
        <dbReference type="ChEBI" id="CHEBI:57692"/>
    </ligand>
</feature>
<keyword evidence="9 18" id="KW-0249">Electron transport</keyword>
<evidence type="ECO:0000256" key="12">
    <source>
        <dbReference type="ARBA" id="ARBA00049220"/>
    </source>
</evidence>
<keyword evidence="7 16" id="KW-0285">Flavoprotein</keyword>
<dbReference type="GO" id="GO:0009055">
    <property type="term" value="F:electron transfer activity"/>
    <property type="evidence" value="ECO:0007669"/>
    <property type="project" value="TreeGrafter"/>
</dbReference>
<evidence type="ECO:0000256" key="19">
    <source>
        <dbReference type="SAM" id="MobiDB-lite"/>
    </source>
</evidence>
<dbReference type="SUPFAM" id="SSF51905">
    <property type="entry name" value="FAD/NAD(P)-binding domain"/>
    <property type="match status" value="1"/>
</dbReference>
<evidence type="ECO:0000256" key="14">
    <source>
        <dbReference type="PIRSR" id="PIRSR000171-1"/>
    </source>
</evidence>
<feature type="modified residue" description="Tele-8alpha-FAD histidine" evidence="17">
    <location>
        <position position="42"/>
    </location>
</feature>
<dbReference type="GO" id="GO:0022900">
    <property type="term" value="P:electron transport chain"/>
    <property type="evidence" value="ECO:0007669"/>
    <property type="project" value="UniProtKB-UniRule"/>
</dbReference>
<keyword evidence="10 18" id="KW-0560">Oxidoreductase</keyword>
<evidence type="ECO:0000256" key="3">
    <source>
        <dbReference type="ARBA" id="ARBA00008040"/>
    </source>
</evidence>
<evidence type="ECO:0000256" key="9">
    <source>
        <dbReference type="ARBA" id="ARBA00022982"/>
    </source>
</evidence>
<accession>A0AAU7C6U6</accession>
<dbReference type="EMBL" id="CP155447">
    <property type="protein sequence ID" value="XBH00843.1"/>
    <property type="molecule type" value="Genomic_DNA"/>
</dbReference>
<dbReference type="InterPro" id="IPR027477">
    <property type="entry name" value="Succ_DH/fumarate_Rdtase_cat_sf"/>
</dbReference>
<keyword evidence="11 18" id="KW-0472">Membrane</keyword>
<reference evidence="22" key="1">
    <citation type="submission" date="2024-05" db="EMBL/GenBank/DDBJ databases">
        <title>Planctomycetes of the genus Singulisphaera possess chitinolytic capabilities.</title>
        <authorList>
            <person name="Ivanova A."/>
        </authorList>
    </citation>
    <scope>NUCLEOTIDE SEQUENCE</scope>
    <source>
        <strain evidence="22">Ch08T</strain>
    </source>
</reference>
<evidence type="ECO:0000256" key="15">
    <source>
        <dbReference type="PIRSR" id="PIRSR611281-2"/>
    </source>
</evidence>
<feature type="binding site" evidence="16">
    <location>
        <position position="232"/>
    </location>
    <ligand>
        <name>FAD</name>
        <dbReference type="ChEBI" id="CHEBI:57692"/>
    </ligand>
</feature>
<dbReference type="PIRSF" id="PIRSF000171">
    <property type="entry name" value="SDHA_APRA_LASPO"/>
    <property type="match status" value="1"/>
</dbReference>
<dbReference type="EC" id="1.3.5.1" evidence="4 18"/>
<dbReference type="Gene3D" id="4.10.80.40">
    <property type="entry name" value="succinate dehydrogenase protein domain"/>
    <property type="match status" value="1"/>
</dbReference>
<dbReference type="InterPro" id="IPR014006">
    <property type="entry name" value="Succ_Dhase_FrdA_Gneg"/>
</dbReference>
<feature type="binding site" evidence="16">
    <location>
        <begin position="12"/>
        <end position="17"/>
    </location>
    <ligand>
        <name>FAD</name>
        <dbReference type="ChEBI" id="CHEBI:57692"/>
    </ligand>
</feature>
<keyword evidence="18" id="KW-0816">Tricarboxylic acid cycle</keyword>
<feature type="binding site" evidence="15">
    <location>
        <position position="253"/>
    </location>
    <ligand>
        <name>substrate</name>
    </ligand>
</feature>
<dbReference type="Pfam" id="PF00890">
    <property type="entry name" value="FAD_binding_2"/>
    <property type="match status" value="1"/>
</dbReference>
<evidence type="ECO:0000313" key="22">
    <source>
        <dbReference type="EMBL" id="XBH00843.1"/>
    </source>
</evidence>
<dbReference type="Gene3D" id="1.20.58.100">
    <property type="entry name" value="Fumarate reductase/succinate dehydrogenase flavoprotein-like, C-terminal domain"/>
    <property type="match status" value="1"/>
</dbReference>
<dbReference type="PANTHER" id="PTHR11632">
    <property type="entry name" value="SUCCINATE DEHYDROGENASE 2 FLAVOPROTEIN SUBUNIT"/>
    <property type="match status" value="1"/>
</dbReference>
<keyword evidence="8 16" id="KW-0274">FAD</keyword>
<dbReference type="NCBIfam" id="TIGR01812">
    <property type="entry name" value="sdhA_frdA_Gneg"/>
    <property type="match status" value="1"/>
</dbReference>
<dbReference type="GO" id="GO:0008177">
    <property type="term" value="F:succinate dehydrogenase (quinone) activity"/>
    <property type="evidence" value="ECO:0007669"/>
    <property type="project" value="UniProtKB-EC"/>
</dbReference>
<evidence type="ECO:0000256" key="17">
    <source>
        <dbReference type="PIRSR" id="PIRSR611281-4"/>
    </source>
</evidence>
<dbReference type="GO" id="GO:0006099">
    <property type="term" value="P:tricarboxylic acid cycle"/>
    <property type="evidence" value="ECO:0007669"/>
    <property type="project" value="UniProtKB-UniRule"/>
</dbReference>
<evidence type="ECO:0000256" key="18">
    <source>
        <dbReference type="RuleBase" id="RU362051"/>
    </source>
</evidence>
<evidence type="ECO:0000259" key="21">
    <source>
        <dbReference type="Pfam" id="PF02910"/>
    </source>
</evidence>
<dbReference type="InterPro" id="IPR011281">
    <property type="entry name" value="Succ_DH_flav_su_fwd"/>
</dbReference>
<dbReference type="InterPro" id="IPR037099">
    <property type="entry name" value="Fum_R/Succ_DH_flav-like_C_sf"/>
</dbReference>
<feature type="binding site" evidence="15">
    <location>
        <position position="265"/>
    </location>
    <ligand>
        <name>substrate</name>
    </ligand>
</feature>
<dbReference type="AlphaFoldDB" id="A0AAU7C6U6"/>
<dbReference type="InterPro" id="IPR030664">
    <property type="entry name" value="SdhA/FrdA/AprA"/>
</dbReference>
<evidence type="ECO:0000256" key="1">
    <source>
        <dbReference type="ARBA" id="ARBA00004515"/>
    </source>
</evidence>
<dbReference type="Pfam" id="PF02910">
    <property type="entry name" value="Succ_DH_flav_C"/>
    <property type="match status" value="1"/>
</dbReference>
<comment type="cofactor">
    <cofactor evidence="16">
        <name>FAD</name>
        <dbReference type="ChEBI" id="CHEBI:57692"/>
    </cofactor>
    <text evidence="16">Flavinylated by SdhE, about 5% flavinylation occurs in the absence of SdhE.</text>
</comment>
<dbReference type="PROSITE" id="PS00504">
    <property type="entry name" value="FRD_SDH_FAD_BINDING"/>
    <property type="match status" value="1"/>
</dbReference>
<dbReference type="NCBIfam" id="TIGR01816">
    <property type="entry name" value="sdhA_forward"/>
    <property type="match status" value="1"/>
</dbReference>
<evidence type="ECO:0000256" key="6">
    <source>
        <dbReference type="ARBA" id="ARBA00022448"/>
    </source>
</evidence>
<evidence type="ECO:0000256" key="11">
    <source>
        <dbReference type="ARBA" id="ARBA00023136"/>
    </source>
</evidence>
<comment type="similarity">
    <text evidence="3 18">Belongs to the FAD-dependent oxidoreductase 2 family. FRD/SDH subfamily.</text>
</comment>
<proteinExistence type="inferred from homology"/>
<evidence type="ECO:0000256" key="2">
    <source>
        <dbReference type="ARBA" id="ARBA00004894"/>
    </source>
</evidence>
<evidence type="ECO:0000256" key="16">
    <source>
        <dbReference type="PIRSR" id="PIRSR611281-3"/>
    </source>
</evidence>
<sequence>MNYHRFDCIIVGAGGAGMMAALESSKHAGTAVVSKLYPTRSHTGAAQGGIAAALSNLEDDSWENHAYDTIKGGDFLVDQTAAEILCREAVDCIYDLEHMGLPFDRTADGRISQRRFGGHTKPNPIYDPKAPPGTEAAKPRIPVMRACHAADRTGHMILQTLYQQCIKQGVTFFDEYHMLDLIMVDGECRGIVAIEIATGELHTFHAKSVLLATGGFGRMFQVSSNAFALTGDGPAVAYRHGLPLEDMEFYQFHPTGIYRLGILLSEACRGDGGVMFNGKGERFMEVYAPNLKDLASRDVCSRSIYQEVRAGRGVGGKDFVYLDIRAETINKYKTSPTGAAVDSAWVEKRLPDIIDFARTYLGVDPIKEPMPIQPTAHYAMGGIPTDVHGQVLRDAAGTVVPGLFSAGESACVSVHGGNRLGTNSLVDLVVFGRRAGRAMAQHALHRPFEPLPSNPQAPTAAAVKALLARPRGEPWVRIRDEMQRVMMDDCGVYRTAEGLERARDTIAALKVRYAAVGVADKGSVFNTGLLEVLELGCLLDLAEATVACALARKESRGGHSREDFPDRDDANFFKHSLVYSAGASETRVEYKDVDIIMVEKDGEMVTKYPLEIRKY</sequence>
<dbReference type="GO" id="GO:0005886">
    <property type="term" value="C:plasma membrane"/>
    <property type="evidence" value="ECO:0007669"/>
    <property type="project" value="UniProtKB-SubCell"/>
</dbReference>
<gene>
    <name evidence="22" type="primary">sdhA</name>
    <name evidence="22" type="ORF">V5E97_21035</name>
</gene>
<dbReference type="GO" id="GO:0050660">
    <property type="term" value="F:flavin adenine dinucleotide binding"/>
    <property type="evidence" value="ECO:0007669"/>
    <property type="project" value="UniProtKB-UniRule"/>
</dbReference>
<evidence type="ECO:0000256" key="8">
    <source>
        <dbReference type="ARBA" id="ARBA00022827"/>
    </source>
</evidence>
<dbReference type="InterPro" id="IPR036188">
    <property type="entry name" value="FAD/NAD-bd_sf"/>
</dbReference>
<evidence type="ECO:0000256" key="7">
    <source>
        <dbReference type="ARBA" id="ARBA00022630"/>
    </source>
</evidence>